<sequence length="115" mass="12752">MIIDGNIKVDDLSIFYFARIESSKLLLCPMFAPSSLSDRVRDSGSGRADENSGRILICAPVRFQSELRQLSNQMAGPGESNIFKKKFQEFVKHAARNSSQATYTAEGHTKQPALI</sequence>
<organism evidence="1 2">
    <name type="scientific">Entomophthora muscae</name>
    <dbReference type="NCBI Taxonomy" id="34485"/>
    <lineage>
        <taxon>Eukaryota</taxon>
        <taxon>Fungi</taxon>
        <taxon>Fungi incertae sedis</taxon>
        <taxon>Zoopagomycota</taxon>
        <taxon>Entomophthoromycotina</taxon>
        <taxon>Entomophthoromycetes</taxon>
        <taxon>Entomophthorales</taxon>
        <taxon>Entomophthoraceae</taxon>
        <taxon>Entomophthora</taxon>
    </lineage>
</organism>
<dbReference type="EMBL" id="QTSX02002913">
    <property type="protein sequence ID" value="KAJ9073355.1"/>
    <property type="molecule type" value="Genomic_DNA"/>
</dbReference>
<comment type="caution">
    <text evidence="1">The sequence shown here is derived from an EMBL/GenBank/DDBJ whole genome shotgun (WGS) entry which is preliminary data.</text>
</comment>
<dbReference type="Proteomes" id="UP001165960">
    <property type="component" value="Unassembled WGS sequence"/>
</dbReference>
<proteinExistence type="predicted"/>
<name>A0ACC2TFJ3_9FUNG</name>
<keyword evidence="2" id="KW-1185">Reference proteome</keyword>
<protein>
    <submittedName>
        <fullName evidence="1">Uncharacterized protein</fullName>
    </submittedName>
</protein>
<gene>
    <name evidence="1" type="ORF">DSO57_1017417</name>
</gene>
<accession>A0ACC2TFJ3</accession>
<evidence type="ECO:0000313" key="1">
    <source>
        <dbReference type="EMBL" id="KAJ9073355.1"/>
    </source>
</evidence>
<evidence type="ECO:0000313" key="2">
    <source>
        <dbReference type="Proteomes" id="UP001165960"/>
    </source>
</evidence>
<reference evidence="1" key="1">
    <citation type="submission" date="2022-04" db="EMBL/GenBank/DDBJ databases">
        <title>Genome of the entomopathogenic fungus Entomophthora muscae.</title>
        <authorList>
            <person name="Elya C."/>
            <person name="Lovett B.R."/>
            <person name="Lee E."/>
            <person name="Macias A.M."/>
            <person name="Hajek A.E."/>
            <person name="De Bivort B.L."/>
            <person name="Kasson M.T."/>
            <person name="De Fine Licht H.H."/>
            <person name="Stajich J.E."/>
        </authorList>
    </citation>
    <scope>NUCLEOTIDE SEQUENCE</scope>
    <source>
        <strain evidence="1">Berkeley</strain>
    </source>
</reference>